<evidence type="ECO:0000313" key="1">
    <source>
        <dbReference type="EMBL" id="RNF39685.1"/>
    </source>
</evidence>
<keyword evidence="2" id="KW-1185">Reference proteome</keyword>
<proteinExistence type="predicted"/>
<evidence type="ECO:0008006" key="3">
    <source>
        <dbReference type="Google" id="ProtNLM"/>
    </source>
</evidence>
<reference evidence="1 2" key="1">
    <citation type="journal article" date="2018" name="Int. J. Syst. Evol. Microbiol.">
        <title>Planococcus salinus sp. nov., a moderately halophilic bacterium isolated from a saline-alkali soil.</title>
        <authorList>
            <person name="Gan L."/>
        </authorList>
    </citation>
    <scope>NUCLEOTIDE SEQUENCE [LARGE SCALE GENOMIC DNA]</scope>
    <source>
        <strain evidence="1 2">LCB217</strain>
    </source>
</reference>
<organism evidence="1 2">
    <name type="scientific">Planococcus salinus</name>
    <dbReference type="NCBI Taxonomy" id="1848460"/>
    <lineage>
        <taxon>Bacteria</taxon>
        <taxon>Bacillati</taxon>
        <taxon>Bacillota</taxon>
        <taxon>Bacilli</taxon>
        <taxon>Bacillales</taxon>
        <taxon>Caryophanaceae</taxon>
        <taxon>Planococcus</taxon>
    </lineage>
</organism>
<evidence type="ECO:0000313" key="2">
    <source>
        <dbReference type="Proteomes" id="UP000275473"/>
    </source>
</evidence>
<dbReference type="EMBL" id="RIAX01000004">
    <property type="protein sequence ID" value="RNF39685.1"/>
    <property type="molecule type" value="Genomic_DNA"/>
</dbReference>
<protein>
    <recommendedName>
        <fullName evidence="3">Immunity protein 30 domain-containing protein</fullName>
    </recommendedName>
</protein>
<accession>A0A3M8P7N0</accession>
<dbReference type="Proteomes" id="UP000275473">
    <property type="component" value="Unassembled WGS sequence"/>
</dbReference>
<gene>
    <name evidence="1" type="ORF">EEX84_06850</name>
</gene>
<sequence>MGMLIDLLKREDLIREIDDFISETPTEEIPHVFYVLSLAKSRRDMLELLTDLAKGVDEELPSCIVVGLLYRNREQYTTKALYGKIDLLLALLKDQDSELVIQFRGLLEAYEAAQEAYGVRFKRKKARERMLAKNEKALIDMLSKFEHYANEFDDKNWES</sequence>
<dbReference type="AlphaFoldDB" id="A0A3M8P7N0"/>
<comment type="caution">
    <text evidence="1">The sequence shown here is derived from an EMBL/GenBank/DDBJ whole genome shotgun (WGS) entry which is preliminary data.</text>
</comment>
<name>A0A3M8P7N0_9BACL</name>